<dbReference type="GO" id="GO:0016020">
    <property type="term" value="C:membrane"/>
    <property type="evidence" value="ECO:0007669"/>
    <property type="project" value="UniProtKB-SubCell"/>
</dbReference>
<evidence type="ECO:0000259" key="6">
    <source>
        <dbReference type="Pfam" id="PF00916"/>
    </source>
</evidence>
<feature type="transmembrane region" description="Helical" evidence="5">
    <location>
        <begin position="302"/>
        <end position="324"/>
    </location>
</feature>
<dbReference type="EMBL" id="JAGGJQ010000008">
    <property type="protein sequence ID" value="MBP1840914.1"/>
    <property type="molecule type" value="Genomic_DNA"/>
</dbReference>
<keyword evidence="4 5" id="KW-0472">Membrane</keyword>
<evidence type="ECO:0000313" key="10">
    <source>
        <dbReference type="Proteomes" id="UP001231587"/>
    </source>
</evidence>
<feature type="transmembrane region" description="Helical" evidence="5">
    <location>
        <begin position="12"/>
        <end position="32"/>
    </location>
</feature>
<evidence type="ECO:0000313" key="8">
    <source>
        <dbReference type="EMBL" id="MDQ0336189.1"/>
    </source>
</evidence>
<evidence type="ECO:0000313" key="7">
    <source>
        <dbReference type="EMBL" id="MBP1840914.1"/>
    </source>
</evidence>
<reference evidence="7" key="1">
    <citation type="submission" date="2021-03" db="EMBL/GenBank/DDBJ databases">
        <title>Genomic Encyclopedia of Type Strains, Phase IV (KMG-IV): sequencing the most valuable type-strain genomes for metagenomic binning, comparative biology and taxonomic classification.</title>
        <authorList>
            <person name="Goeker M."/>
        </authorList>
    </citation>
    <scope>NUCLEOTIDE SEQUENCE</scope>
    <source>
        <strain evidence="7">DSM 15523</strain>
        <strain evidence="8 10">DSM 16476</strain>
    </source>
</reference>
<dbReference type="OrthoDB" id="9769739at2"/>
<name>A0A9X0YNY6_9FLAO</name>
<dbReference type="EMBL" id="JAUSUU010000008">
    <property type="protein sequence ID" value="MDQ0336189.1"/>
    <property type="molecule type" value="Genomic_DNA"/>
</dbReference>
<dbReference type="Proteomes" id="UP001138672">
    <property type="component" value="Unassembled WGS sequence"/>
</dbReference>
<dbReference type="AlphaFoldDB" id="A0A9X0YNY6"/>
<keyword evidence="2 5" id="KW-0812">Transmembrane</keyword>
<dbReference type="GO" id="GO:0055085">
    <property type="term" value="P:transmembrane transport"/>
    <property type="evidence" value="ECO:0007669"/>
    <property type="project" value="InterPro"/>
</dbReference>
<feature type="transmembrane region" description="Helical" evidence="5">
    <location>
        <begin position="336"/>
        <end position="354"/>
    </location>
</feature>
<accession>A0A9X0YNY6</accession>
<dbReference type="PANTHER" id="PTHR11814">
    <property type="entry name" value="SULFATE TRANSPORTER"/>
    <property type="match status" value="1"/>
</dbReference>
<dbReference type="InterPro" id="IPR011547">
    <property type="entry name" value="SLC26A/SulP_dom"/>
</dbReference>
<feature type="transmembrane region" description="Helical" evidence="5">
    <location>
        <begin position="168"/>
        <end position="187"/>
    </location>
</feature>
<evidence type="ECO:0000256" key="3">
    <source>
        <dbReference type="ARBA" id="ARBA00022989"/>
    </source>
</evidence>
<dbReference type="RefSeq" id="WP_057782038.1">
    <property type="nucleotide sequence ID" value="NZ_JAGGJQ010000008.1"/>
</dbReference>
<evidence type="ECO:0000256" key="2">
    <source>
        <dbReference type="ARBA" id="ARBA00022692"/>
    </source>
</evidence>
<feature type="transmembrane region" description="Helical" evidence="5">
    <location>
        <begin position="359"/>
        <end position="379"/>
    </location>
</feature>
<protein>
    <submittedName>
        <fullName evidence="7">MFS superfamily sulfate permease-like transporter</fullName>
    </submittedName>
</protein>
<gene>
    <name evidence="7" type="ORF">J2Z56_002845</name>
    <name evidence="8" type="ORF">J2Z57_002642</name>
</gene>
<dbReference type="Pfam" id="PF00916">
    <property type="entry name" value="Sulfate_transp"/>
    <property type="match status" value="1"/>
</dbReference>
<feature type="transmembrane region" description="Helical" evidence="5">
    <location>
        <begin position="259"/>
        <end position="281"/>
    </location>
</feature>
<sequence>MKNLSTKYLKSDLKAGLVVFLVALPLCLGIALASGAPLFAGIISGIIGGIVIGFFSGSNLSVSGPAAGLTAIVLTAIATLGSWEAFLLAGLIAGGFQLILGFLKAGIISNYLPSNVIEGMLAAIGIIIILTQLPHAVGFDAINEGDFFHINKAGKHDMFSTLIDSINYMHLGAIIVVMVSLGIIIAFNKVPALKKIKAIPSSLVAVIAGVALNETFIAIGSPLAITPAHLVSLPVPESFEAFKSQFSLPDFSQIGNVDVWIVALTIAAVASIETLLCIEATDKLDPLKRYSNTNTELKAQGIGNIISSMIGGLPMTSVIVRSSANVNSGGRTKLSAISHGIFLLVAVVAIPSLLNKIPLASLAAILIAVGFKLASPKVFVHMWNNSKKFQFIPFVVTVIAVVATDLLKGVGIGLAVSIFFILRGNLKLAYFFKRENHTEGKTIQMELAQEVSFLNKAAIKQTFAHLPSNSRIVIDASNTVYIDHDVLQLIKDFVNYGCKDKNINVYLIGFRKEYKIENSTNHVTTILSDNEDKVALHEIEEGFKIPSNILKVKELTNAG</sequence>
<feature type="transmembrane region" description="Helical" evidence="5">
    <location>
        <begin position="115"/>
        <end position="133"/>
    </location>
</feature>
<feature type="transmembrane region" description="Helical" evidence="5">
    <location>
        <begin position="391"/>
        <end position="422"/>
    </location>
</feature>
<dbReference type="Proteomes" id="UP001231587">
    <property type="component" value="Unassembled WGS sequence"/>
</dbReference>
<keyword evidence="3 5" id="KW-1133">Transmembrane helix</keyword>
<evidence type="ECO:0000256" key="4">
    <source>
        <dbReference type="ARBA" id="ARBA00023136"/>
    </source>
</evidence>
<keyword evidence="10" id="KW-1185">Reference proteome</keyword>
<organism evidence="7 9">
    <name type="scientific">Formosa algae</name>
    <dbReference type="NCBI Taxonomy" id="225843"/>
    <lineage>
        <taxon>Bacteria</taxon>
        <taxon>Pseudomonadati</taxon>
        <taxon>Bacteroidota</taxon>
        <taxon>Flavobacteriia</taxon>
        <taxon>Flavobacteriales</taxon>
        <taxon>Flavobacteriaceae</taxon>
        <taxon>Formosa</taxon>
    </lineage>
</organism>
<proteinExistence type="predicted"/>
<dbReference type="InterPro" id="IPR001902">
    <property type="entry name" value="SLC26A/SulP_fam"/>
</dbReference>
<evidence type="ECO:0000256" key="1">
    <source>
        <dbReference type="ARBA" id="ARBA00004141"/>
    </source>
</evidence>
<feature type="transmembrane region" description="Helical" evidence="5">
    <location>
        <begin position="86"/>
        <end position="103"/>
    </location>
</feature>
<feature type="domain" description="SLC26A/SulP transporter" evidence="6">
    <location>
        <begin position="9"/>
        <end position="396"/>
    </location>
</feature>
<feature type="transmembrane region" description="Helical" evidence="5">
    <location>
        <begin position="62"/>
        <end position="80"/>
    </location>
</feature>
<evidence type="ECO:0000256" key="5">
    <source>
        <dbReference type="SAM" id="Phobius"/>
    </source>
</evidence>
<feature type="transmembrane region" description="Helical" evidence="5">
    <location>
        <begin position="199"/>
        <end position="225"/>
    </location>
</feature>
<feature type="transmembrane region" description="Helical" evidence="5">
    <location>
        <begin position="38"/>
        <end position="55"/>
    </location>
</feature>
<evidence type="ECO:0000313" key="9">
    <source>
        <dbReference type="Proteomes" id="UP001138672"/>
    </source>
</evidence>
<comment type="caution">
    <text evidence="7">The sequence shown here is derived from an EMBL/GenBank/DDBJ whole genome shotgun (WGS) entry which is preliminary data.</text>
</comment>
<comment type="subcellular location">
    <subcellularLocation>
        <location evidence="1">Membrane</location>
        <topology evidence="1">Multi-pass membrane protein</topology>
    </subcellularLocation>
</comment>